<dbReference type="AlphaFoldDB" id="A0A2G5CRD9"/>
<dbReference type="STRING" id="218851.A0A2G5CRD9"/>
<comment type="subcellular location">
    <subcellularLocation>
        <location evidence="1">Nucleus</location>
    </subcellularLocation>
</comment>
<evidence type="ECO:0000256" key="1">
    <source>
        <dbReference type="ARBA" id="ARBA00004123"/>
    </source>
</evidence>
<keyword evidence="2" id="KW-0539">Nucleus</keyword>
<reference evidence="4 5" key="1">
    <citation type="submission" date="2017-09" db="EMBL/GenBank/DDBJ databases">
        <title>WGS assembly of Aquilegia coerulea Goldsmith.</title>
        <authorList>
            <person name="Hodges S."/>
            <person name="Kramer E."/>
            <person name="Nordborg M."/>
            <person name="Tomkins J."/>
            <person name="Borevitz J."/>
            <person name="Derieg N."/>
            <person name="Yan J."/>
            <person name="Mihaltcheva S."/>
            <person name="Hayes R.D."/>
            <person name="Rokhsar D."/>
        </authorList>
    </citation>
    <scope>NUCLEOTIDE SEQUENCE [LARGE SCALE GENOMIC DNA]</scope>
    <source>
        <strain evidence="5">cv. Goldsmith</strain>
    </source>
</reference>
<dbReference type="Proteomes" id="UP000230069">
    <property type="component" value="Unassembled WGS sequence"/>
</dbReference>
<dbReference type="FunCoup" id="A0A2G5CRD9">
    <property type="interactions" value="1544"/>
</dbReference>
<gene>
    <name evidence="4" type="ORF">AQUCO_03900011v1</name>
</gene>
<feature type="non-terminal residue" evidence="4">
    <location>
        <position position="1"/>
    </location>
</feature>
<organism evidence="4 5">
    <name type="scientific">Aquilegia coerulea</name>
    <name type="common">Rocky mountain columbine</name>
    <dbReference type="NCBI Taxonomy" id="218851"/>
    <lineage>
        <taxon>Eukaryota</taxon>
        <taxon>Viridiplantae</taxon>
        <taxon>Streptophyta</taxon>
        <taxon>Embryophyta</taxon>
        <taxon>Tracheophyta</taxon>
        <taxon>Spermatophyta</taxon>
        <taxon>Magnoliopsida</taxon>
        <taxon>Ranunculales</taxon>
        <taxon>Ranunculaceae</taxon>
        <taxon>Thalictroideae</taxon>
        <taxon>Aquilegia</taxon>
    </lineage>
</organism>
<sequence>SFQNRGFWTKNVGGLPDNEIQYDSSSRIEPKRPHHWFLEASDREFLSSKKSAVEGSYGRPISGVPNMNLSWETPSSLQSSSSHLTDRLFGLDIQRTIDFGGSNFQPVNAGNLDIGRRGIEDQYGNDASIALSMSHTMENPGSCLTYGGIRKVKVNQVRDSDNGMSMQMGDTPSRCDFNSSFNRFQDEPSANQAKGSESGMSMLMGNSISFNGYQEAPEINQFKDSDSGVPLRMNNSFNNSISFNGFQEAPYTNPQPCSPNQVKDSGNGMSIQLGNSFNRFDNNTISFRGFQEEHVIDAHSGRLDQVKDNGNIMSVQLGNSFSKGHLSTISFGGIPKEPENSSYDLLRRQSSLQQSEDRIGKEAVDKTATELVVNATPLSAVTGKNAKTKNELKASKKMLPNSFPSNVRSLLNTGMLDGVPVKYVSWQQERELIGIIQGTGYVCGCESCNYSKVINAYEFEKHAGGKTKHPNNHIYFDNGKTIYTIVQELKSTPNNLLFEAIQTCTGSVINQKAFESWKVSFQAATRELERIYGKELLEPSQSDD</sequence>
<dbReference type="GO" id="GO:0000977">
    <property type="term" value="F:RNA polymerase II transcription regulatory region sequence-specific DNA binding"/>
    <property type="evidence" value="ECO:0007669"/>
    <property type="project" value="TreeGrafter"/>
</dbReference>
<dbReference type="EMBL" id="KZ305056">
    <property type="protein sequence ID" value="PIA33865.1"/>
    <property type="molecule type" value="Genomic_DNA"/>
</dbReference>
<dbReference type="PANTHER" id="PTHR47025">
    <property type="entry name" value="AUTOIMMUNE REGULATOR"/>
    <property type="match status" value="1"/>
</dbReference>
<dbReference type="PANTHER" id="PTHR47025:SF9">
    <property type="entry name" value="PROTEIN, PUTATIVE-RELATED"/>
    <property type="match status" value="1"/>
</dbReference>
<keyword evidence="5" id="KW-1185">Reference proteome</keyword>
<proteinExistence type="predicted"/>
<accession>A0A2G5CRD9</accession>
<dbReference type="GO" id="GO:0003682">
    <property type="term" value="F:chromatin binding"/>
    <property type="evidence" value="ECO:0007669"/>
    <property type="project" value="TreeGrafter"/>
</dbReference>
<feature type="domain" description="Tify" evidence="3">
    <location>
        <begin position="434"/>
        <end position="488"/>
    </location>
</feature>
<evidence type="ECO:0000259" key="3">
    <source>
        <dbReference type="Pfam" id="PF16135"/>
    </source>
</evidence>
<evidence type="ECO:0000313" key="4">
    <source>
        <dbReference type="EMBL" id="PIA33865.1"/>
    </source>
</evidence>
<name>A0A2G5CRD9_AQUCA</name>
<dbReference type="GO" id="GO:0005634">
    <property type="term" value="C:nucleus"/>
    <property type="evidence" value="ECO:0007669"/>
    <property type="project" value="UniProtKB-SubCell"/>
</dbReference>
<evidence type="ECO:0000256" key="2">
    <source>
        <dbReference type="ARBA" id="ARBA00023242"/>
    </source>
</evidence>
<dbReference type="InParanoid" id="A0A2G5CRD9"/>
<dbReference type="GO" id="GO:0045944">
    <property type="term" value="P:positive regulation of transcription by RNA polymerase II"/>
    <property type="evidence" value="ECO:0007669"/>
    <property type="project" value="TreeGrafter"/>
</dbReference>
<dbReference type="InterPro" id="IPR032308">
    <property type="entry name" value="TDBD"/>
</dbReference>
<protein>
    <recommendedName>
        <fullName evidence="3">Tify domain-containing protein</fullName>
    </recommendedName>
</protein>
<dbReference type="GO" id="GO:0042393">
    <property type="term" value="F:histone binding"/>
    <property type="evidence" value="ECO:0007669"/>
    <property type="project" value="TreeGrafter"/>
</dbReference>
<dbReference type="OrthoDB" id="1863332at2759"/>
<dbReference type="Pfam" id="PF16135">
    <property type="entry name" value="TDBD"/>
    <property type="match status" value="1"/>
</dbReference>
<evidence type="ECO:0000313" key="5">
    <source>
        <dbReference type="Proteomes" id="UP000230069"/>
    </source>
</evidence>